<reference evidence="1" key="1">
    <citation type="submission" date="2020-05" db="EMBL/GenBank/DDBJ databases">
        <authorList>
            <person name="Chiriac C."/>
            <person name="Salcher M."/>
            <person name="Ghai R."/>
            <person name="Kavagutti S V."/>
        </authorList>
    </citation>
    <scope>NUCLEOTIDE SEQUENCE</scope>
</reference>
<accession>A0A6J5SU95</accession>
<evidence type="ECO:0000313" key="1">
    <source>
        <dbReference type="EMBL" id="CAB4219108.1"/>
    </source>
</evidence>
<protein>
    <submittedName>
        <fullName evidence="1">Uncharacterized protein</fullName>
    </submittedName>
</protein>
<gene>
    <name evidence="1" type="ORF">UFOVP1604_191</name>
</gene>
<name>A0A6J5SU95_9CAUD</name>
<dbReference type="EMBL" id="LR797474">
    <property type="protein sequence ID" value="CAB4219108.1"/>
    <property type="molecule type" value="Genomic_DNA"/>
</dbReference>
<organism evidence="1">
    <name type="scientific">uncultured Caudovirales phage</name>
    <dbReference type="NCBI Taxonomy" id="2100421"/>
    <lineage>
        <taxon>Viruses</taxon>
        <taxon>Duplodnaviria</taxon>
        <taxon>Heunggongvirae</taxon>
        <taxon>Uroviricota</taxon>
        <taxon>Caudoviricetes</taxon>
        <taxon>Peduoviridae</taxon>
        <taxon>Maltschvirus</taxon>
        <taxon>Maltschvirus maltsch</taxon>
    </lineage>
</organism>
<proteinExistence type="predicted"/>
<sequence length="99" mass="10983">MQEYKLELGEEEYQVTLEFGKYHGNGRTAITVVDATFGEDLLVATVNIPEESLEEGETVIKDYSENAGILAFLIENNIVSKPVRTVSTGFVQCQVVKIL</sequence>